<evidence type="ECO:0000256" key="4">
    <source>
        <dbReference type="ARBA" id="ARBA00022827"/>
    </source>
</evidence>
<evidence type="ECO:0000313" key="9">
    <source>
        <dbReference type="Proteomes" id="UP000515125"/>
    </source>
</evidence>
<dbReference type="AlphaFoldDB" id="A0A6P6RX08"/>
<comment type="similarity">
    <text evidence="2 5">Belongs to the ETF alpha-subunit/FixB family.</text>
</comment>
<dbReference type="RefSeq" id="XP_026192413.1">
    <property type="nucleotide sequence ID" value="XM_026336628.1"/>
</dbReference>
<dbReference type="Proteomes" id="UP000515125">
    <property type="component" value="Unplaced"/>
</dbReference>
<evidence type="ECO:0000313" key="10">
    <source>
        <dbReference type="RefSeq" id="XP_026192413.1"/>
    </source>
</evidence>
<comment type="subunit">
    <text evidence="5">Heterodimer of an alpha and a beta subunit.</text>
</comment>
<gene>
    <name evidence="10" type="primary">LOC34617906</name>
</gene>
<evidence type="ECO:0000256" key="6">
    <source>
        <dbReference type="PIRSR" id="PIRSR000089-1"/>
    </source>
</evidence>
<dbReference type="InterPro" id="IPR014731">
    <property type="entry name" value="ETF_asu_C"/>
</dbReference>
<evidence type="ECO:0000256" key="3">
    <source>
        <dbReference type="ARBA" id="ARBA00022630"/>
    </source>
</evidence>
<accession>A0A6P6RX08</accession>
<feature type="binding site" evidence="6">
    <location>
        <begin position="296"/>
        <end position="297"/>
    </location>
    <ligand>
        <name>FAD</name>
        <dbReference type="ChEBI" id="CHEBI:57692"/>
    </ligand>
</feature>
<dbReference type="GO" id="GO:0005759">
    <property type="term" value="C:mitochondrial matrix"/>
    <property type="evidence" value="ECO:0007669"/>
    <property type="project" value="UniProtKB-SubCell"/>
</dbReference>
<evidence type="ECO:0000259" key="8">
    <source>
        <dbReference type="Pfam" id="PF01012"/>
    </source>
</evidence>
<protein>
    <recommendedName>
        <fullName evidence="5">Electron transfer flavoprotein subunit alpha</fullName>
        <shortName evidence="5">Alpha-ETF</shortName>
    </recommendedName>
</protein>
<evidence type="ECO:0000259" key="7">
    <source>
        <dbReference type="Pfam" id="PF00766"/>
    </source>
</evidence>
<evidence type="ECO:0000256" key="2">
    <source>
        <dbReference type="ARBA" id="ARBA00005817"/>
    </source>
</evidence>
<comment type="subcellular location">
    <subcellularLocation>
        <location evidence="1 5">Mitochondrion matrix</location>
    </subcellularLocation>
</comment>
<comment type="cofactor">
    <cofactor evidence="5 6">
        <name>FAD</name>
        <dbReference type="ChEBI" id="CHEBI:57692"/>
    </cofactor>
    <text evidence="5 6">Binds 1 FAD per dimer.</text>
</comment>
<dbReference type="Gene3D" id="3.40.50.1220">
    <property type="entry name" value="TPP-binding domain"/>
    <property type="match status" value="1"/>
</dbReference>
<keyword evidence="9" id="KW-1185">Reference proteome</keyword>
<feature type="binding site" evidence="6">
    <location>
        <begin position="226"/>
        <end position="227"/>
    </location>
    <ligand>
        <name>FAD</name>
        <dbReference type="ChEBI" id="CHEBI:57692"/>
    </ligand>
</feature>
<dbReference type="SUPFAM" id="SSF52467">
    <property type="entry name" value="DHS-like NAD/FAD-binding domain"/>
    <property type="match status" value="1"/>
</dbReference>
<dbReference type="Pfam" id="PF00766">
    <property type="entry name" value="ETF_alpha"/>
    <property type="match status" value="1"/>
</dbReference>
<dbReference type="InterPro" id="IPR014729">
    <property type="entry name" value="Rossmann-like_a/b/a_fold"/>
</dbReference>
<dbReference type="Gene3D" id="3.40.50.620">
    <property type="entry name" value="HUPs"/>
    <property type="match status" value="1"/>
</dbReference>
<dbReference type="InterPro" id="IPR029035">
    <property type="entry name" value="DHS-like_NAD/FAD-binding_dom"/>
</dbReference>
<dbReference type="Pfam" id="PF01012">
    <property type="entry name" value="ETF"/>
    <property type="match status" value="1"/>
</dbReference>
<dbReference type="GO" id="GO:0009055">
    <property type="term" value="F:electron transfer activity"/>
    <property type="evidence" value="ECO:0007669"/>
    <property type="project" value="InterPro"/>
</dbReference>
<keyword evidence="4 5" id="KW-0274">FAD</keyword>
<keyword evidence="3 5" id="KW-0285">Flavoprotein</keyword>
<feature type="binding site" evidence="6">
    <location>
        <begin position="257"/>
        <end position="264"/>
    </location>
    <ligand>
        <name>FAD</name>
        <dbReference type="ChEBI" id="CHEBI:57692"/>
    </ligand>
</feature>
<keyword evidence="5" id="KW-0496">Mitochondrion</keyword>
<proteinExistence type="inferred from homology"/>
<dbReference type="GO" id="GO:0033539">
    <property type="term" value="P:fatty acid beta-oxidation using acyl-CoA dehydrogenase"/>
    <property type="evidence" value="ECO:0007669"/>
    <property type="project" value="TreeGrafter"/>
</dbReference>
<evidence type="ECO:0000256" key="1">
    <source>
        <dbReference type="ARBA" id="ARBA00004305"/>
    </source>
</evidence>
<keyword evidence="5" id="KW-0813">Transport</keyword>
<keyword evidence="5" id="KW-0249">Electron transport</keyword>
<sequence>MDLQLSARRKDSRRLHDALQLRPLLRSFFSALKSGGRRACWAHTLRVADALQTAAKYKAKVLCAVAGTAGKDILPRLGALLDIQPITDVVRIQDFNTFTRPIYAGNALQTVQCQQHPRVRRWKKGAVFCKEAPRKIFQRPRGKAGAKPASDCATTHSSGGSSHACSGRCVSAAQNFVEEILQDSTKPQLGSAQIVVSGGRGFRCREDFVGLLEPLREKLGAALGATRAAVDLGFVSNDLQVGQTGKIVAPNLYMAFGLSGASQHVAGMRGAKAIVAVNKDPEAPIFKICDFYLVGDIYKVLPELTEKIRPQQAPSGAATGP</sequence>
<organism evidence="9 10">
    <name type="scientific">Cyclospora cayetanensis</name>
    <dbReference type="NCBI Taxonomy" id="88456"/>
    <lineage>
        <taxon>Eukaryota</taxon>
        <taxon>Sar</taxon>
        <taxon>Alveolata</taxon>
        <taxon>Apicomplexa</taxon>
        <taxon>Conoidasida</taxon>
        <taxon>Coccidia</taxon>
        <taxon>Eucoccidiorida</taxon>
        <taxon>Eimeriorina</taxon>
        <taxon>Eimeriidae</taxon>
        <taxon>Cyclospora</taxon>
    </lineage>
</organism>
<feature type="domain" description="Electron transfer flavoprotein alpha/beta-subunit N-terminal" evidence="8">
    <location>
        <begin position="44"/>
        <end position="119"/>
    </location>
</feature>
<dbReference type="InterPro" id="IPR014730">
    <property type="entry name" value="ETF_a/b_N"/>
</dbReference>
<dbReference type="GO" id="GO:0050660">
    <property type="term" value="F:flavin adenine dinucleotide binding"/>
    <property type="evidence" value="ECO:0007669"/>
    <property type="project" value="InterPro"/>
</dbReference>
<dbReference type="OrthoDB" id="1715808at2759"/>
<feature type="binding site" evidence="6">
    <location>
        <position position="278"/>
    </location>
    <ligand>
        <name>FAD</name>
        <dbReference type="ChEBI" id="CHEBI:57692"/>
    </ligand>
</feature>
<dbReference type="PANTHER" id="PTHR43153:SF1">
    <property type="entry name" value="ELECTRON TRANSFER FLAVOPROTEIN SUBUNIT ALPHA, MITOCHONDRIAL"/>
    <property type="match status" value="1"/>
</dbReference>
<dbReference type="PANTHER" id="PTHR43153">
    <property type="entry name" value="ELECTRON TRANSFER FLAVOPROTEIN ALPHA"/>
    <property type="match status" value="1"/>
</dbReference>
<name>A0A6P6RX08_9EIME</name>
<dbReference type="FunFam" id="3.40.50.1220:FF:000001">
    <property type="entry name" value="Electron transfer flavoprotein, alpha subunit"/>
    <property type="match status" value="1"/>
</dbReference>
<evidence type="ECO:0000256" key="5">
    <source>
        <dbReference type="PIRNR" id="PIRNR000089"/>
    </source>
</evidence>
<dbReference type="InterPro" id="IPR001308">
    <property type="entry name" value="ETF_a/FixB"/>
</dbReference>
<reference evidence="10" key="1">
    <citation type="submission" date="2025-08" db="UniProtKB">
        <authorList>
            <consortium name="RefSeq"/>
        </authorList>
    </citation>
    <scope>IDENTIFICATION</scope>
</reference>
<feature type="binding site" evidence="6">
    <location>
        <begin position="240"/>
        <end position="244"/>
    </location>
    <ligand>
        <name>FAD</name>
        <dbReference type="ChEBI" id="CHEBI:57692"/>
    </ligand>
</feature>
<feature type="binding site" evidence="6">
    <location>
        <position position="200"/>
    </location>
    <ligand>
        <name>FAD</name>
        <dbReference type="ChEBI" id="CHEBI:57692"/>
    </ligand>
</feature>
<feature type="domain" description="Electron transfer flavoprotein alpha subunit C-terminal" evidence="7">
    <location>
        <begin position="189"/>
        <end position="269"/>
    </location>
</feature>
<dbReference type="GeneID" id="34617906"/>
<comment type="function">
    <text evidence="5">The electron transfer flavoprotein serves as a specific electron acceptor for several dehydrogenases, including five acyl-CoA dehydrogenases, glutaryl-CoA and sarcosine dehydrogenase. It transfers the electrons to the main mitochondrial respiratory chain via ETF-ubiquinone oxidoreductase (ETF dehydrogenase).</text>
</comment>
<dbReference type="PIRSF" id="PIRSF000089">
    <property type="entry name" value="Electra_flavoP_a"/>
    <property type="match status" value="1"/>
</dbReference>
<dbReference type="SUPFAM" id="SSF52402">
    <property type="entry name" value="Adenine nucleotide alpha hydrolases-like"/>
    <property type="match status" value="1"/>
</dbReference>